<evidence type="ECO:0000256" key="1">
    <source>
        <dbReference type="SAM" id="MobiDB-lite"/>
    </source>
</evidence>
<dbReference type="InterPro" id="IPR013783">
    <property type="entry name" value="Ig-like_fold"/>
</dbReference>
<organism evidence="4 5">
    <name type="scientific">Eubacterium album</name>
    <dbReference type="NCBI Taxonomy" id="2978477"/>
    <lineage>
        <taxon>Bacteria</taxon>
        <taxon>Bacillati</taxon>
        <taxon>Bacillota</taxon>
        <taxon>Clostridia</taxon>
        <taxon>Eubacteriales</taxon>
        <taxon>Eubacteriaceae</taxon>
        <taxon>Eubacterium</taxon>
    </lineage>
</organism>
<evidence type="ECO:0000259" key="3">
    <source>
        <dbReference type="PROSITE" id="PS50853"/>
    </source>
</evidence>
<feature type="domain" description="Fibronectin type-III" evidence="3">
    <location>
        <begin position="301"/>
        <end position="383"/>
    </location>
</feature>
<feature type="chain" id="PRO_5046863729" evidence="2">
    <location>
        <begin position="22"/>
        <end position="383"/>
    </location>
</feature>
<dbReference type="SUPFAM" id="SSF49265">
    <property type="entry name" value="Fibronectin type III"/>
    <property type="match status" value="1"/>
</dbReference>
<feature type="region of interest" description="Disordered" evidence="1">
    <location>
        <begin position="262"/>
        <end position="288"/>
    </location>
</feature>
<evidence type="ECO:0000256" key="2">
    <source>
        <dbReference type="SAM" id="SignalP"/>
    </source>
</evidence>
<dbReference type="CDD" id="cd00063">
    <property type="entry name" value="FN3"/>
    <property type="match status" value="1"/>
</dbReference>
<keyword evidence="5" id="KW-1185">Reference proteome</keyword>
<keyword evidence="2" id="KW-0732">Signal</keyword>
<dbReference type="Gene3D" id="2.60.40.10">
    <property type="entry name" value="Immunoglobulins"/>
    <property type="match status" value="1"/>
</dbReference>
<dbReference type="EMBL" id="JAODBU010000002">
    <property type="protein sequence ID" value="MCT7397644.1"/>
    <property type="molecule type" value="Genomic_DNA"/>
</dbReference>
<dbReference type="PROSITE" id="PS50853">
    <property type="entry name" value="FN3"/>
    <property type="match status" value="1"/>
</dbReference>
<dbReference type="Proteomes" id="UP001431199">
    <property type="component" value="Unassembled WGS sequence"/>
</dbReference>
<feature type="compositionally biased region" description="Low complexity" evidence="1">
    <location>
        <begin position="265"/>
        <end position="288"/>
    </location>
</feature>
<dbReference type="InterPro" id="IPR036116">
    <property type="entry name" value="FN3_sf"/>
</dbReference>
<name>A0ABT2LWI9_9FIRM</name>
<protein>
    <submittedName>
        <fullName evidence="4">Fibronectin type III domain-containing protein</fullName>
    </submittedName>
</protein>
<feature type="signal peptide" evidence="2">
    <location>
        <begin position="1"/>
        <end position="21"/>
    </location>
</feature>
<dbReference type="InterPro" id="IPR003961">
    <property type="entry name" value="FN3_dom"/>
</dbReference>
<dbReference type="RefSeq" id="WP_260978106.1">
    <property type="nucleotide sequence ID" value="NZ_JAODBU010000002.1"/>
</dbReference>
<accession>A0ABT2LWI9</accession>
<proteinExistence type="predicted"/>
<gene>
    <name evidence="4" type="ORF">N5B56_00915</name>
</gene>
<reference evidence="4" key="1">
    <citation type="submission" date="2022-09" db="EMBL/GenBank/DDBJ databases">
        <title>Eubacterium sp. LFL-14 isolated from human feces.</title>
        <authorList>
            <person name="Liu F."/>
        </authorList>
    </citation>
    <scope>NUCLEOTIDE SEQUENCE</scope>
    <source>
        <strain evidence="4">LFL-14</strain>
    </source>
</reference>
<evidence type="ECO:0000313" key="4">
    <source>
        <dbReference type="EMBL" id="MCT7397644.1"/>
    </source>
</evidence>
<sequence>MRKVFNKVMAGAMTTALVATLAVGFKVNTTDVKADTANALTGSWTSSAESYEPNDAVITQTTFKSTAVDNVSANISITGWQANWTAESAAPEDAIVLNDKIWGEKPYQIKSEINAKVVPGNTYKLKFTVNNGMMEADTTTKTEKNITITVNSGIEGDNDNTMLFKTITVPAGATETYEFDVPVSPDYLSNDIKVQLAYGSYYYSYELTQAVKAGKVTEEAAKACKYAYAYGTSENVNAHGTLAFTDISLMGEKYTQSVIPERQTTKAPETTKKATTTTKVPTGNTNTVAPTTAAPAVVASKPAQVKKVKAVNNAKKSVKVTWKKAKGAKSYQVKVGKKKYNTKKTNAKIKKLAVGKTYKVQVRAKNAAGFGKWSKAVKVTIKK</sequence>
<dbReference type="Pfam" id="PF00041">
    <property type="entry name" value="fn3"/>
    <property type="match status" value="1"/>
</dbReference>
<dbReference type="SMART" id="SM00060">
    <property type="entry name" value="FN3"/>
    <property type="match status" value="1"/>
</dbReference>
<evidence type="ECO:0000313" key="5">
    <source>
        <dbReference type="Proteomes" id="UP001431199"/>
    </source>
</evidence>
<comment type="caution">
    <text evidence="4">The sequence shown here is derived from an EMBL/GenBank/DDBJ whole genome shotgun (WGS) entry which is preliminary data.</text>
</comment>